<gene>
    <name evidence="6" type="ORF">ACFSBT_06955</name>
</gene>
<dbReference type="EMBL" id="JBHUDC010000003">
    <property type="protein sequence ID" value="MFD1513017.1"/>
    <property type="molecule type" value="Genomic_DNA"/>
</dbReference>
<keyword evidence="1 3" id="KW-0238">DNA-binding</keyword>
<dbReference type="PROSITE" id="PS51900">
    <property type="entry name" value="CB"/>
    <property type="match status" value="1"/>
</dbReference>
<dbReference type="PROSITE" id="PS51898">
    <property type="entry name" value="TYR_RECOMBINASE"/>
    <property type="match status" value="1"/>
</dbReference>
<dbReference type="Proteomes" id="UP001597187">
    <property type="component" value="Unassembled WGS sequence"/>
</dbReference>
<proteinExistence type="predicted"/>
<dbReference type="Gene3D" id="1.10.443.10">
    <property type="entry name" value="Intergrase catalytic core"/>
    <property type="match status" value="1"/>
</dbReference>
<dbReference type="RefSeq" id="WP_250872989.1">
    <property type="nucleotide sequence ID" value="NZ_JALXFV010000003.1"/>
</dbReference>
<evidence type="ECO:0000313" key="7">
    <source>
        <dbReference type="Proteomes" id="UP001597187"/>
    </source>
</evidence>
<evidence type="ECO:0000256" key="1">
    <source>
        <dbReference type="ARBA" id="ARBA00023125"/>
    </source>
</evidence>
<keyword evidence="2" id="KW-0233">DNA recombination</keyword>
<dbReference type="InterPro" id="IPR010998">
    <property type="entry name" value="Integrase_recombinase_N"/>
</dbReference>
<evidence type="ECO:0000259" key="5">
    <source>
        <dbReference type="PROSITE" id="PS51900"/>
    </source>
</evidence>
<dbReference type="CDD" id="cd00397">
    <property type="entry name" value="DNA_BRE_C"/>
    <property type="match status" value="1"/>
</dbReference>
<dbReference type="GO" id="GO:0006310">
    <property type="term" value="P:DNA recombination"/>
    <property type="evidence" value="ECO:0007669"/>
    <property type="project" value="UniProtKB-KW"/>
</dbReference>
<sequence>MTPIDTDDTNPTDDTATPGDALAQIGDAFGRSADPWVEYEPTFASLDAAGTDVFDLWLDANTKRKTPDAEGALRPDTVAEHERVVGQWKALMAAHGRHPACPNRTHVEAFIARERAVGNKPRTIKGKIAILRAAFRWFSSRGELPHSAEFDPFDPKGLTFDKQVDAEYPHVSLADLRAAVRRVTHIRDRAIIVLQVKTGMRAGEVRNAELRDVNIDDPAVREAYPDLGTHPEVTAYPNAIYVPSKHRRVGNKSREDRVIPLDHETRAALVAYLLIRPTPADTPWLFLGKTTGTYLHERSSLSPVWETAFPADEWGENGTRVGDGRPITGKSHYGRHFFCTWFSKGENPIDRDDLRYLRGDARGANHHGEAVDTYIHRYYQDIEQDYRDHVFSLGL</sequence>
<feature type="domain" description="Core-binding (CB)" evidence="5">
    <location>
        <begin position="52"/>
        <end position="139"/>
    </location>
</feature>
<evidence type="ECO:0000256" key="3">
    <source>
        <dbReference type="PROSITE-ProRule" id="PRU01248"/>
    </source>
</evidence>
<dbReference type="InterPro" id="IPR011010">
    <property type="entry name" value="DNA_brk_join_enz"/>
</dbReference>
<dbReference type="GO" id="GO:0003677">
    <property type="term" value="F:DNA binding"/>
    <property type="evidence" value="ECO:0007669"/>
    <property type="project" value="UniProtKB-UniRule"/>
</dbReference>
<accession>A0ABD6ATT3</accession>
<reference evidence="6 7" key="1">
    <citation type="journal article" date="2019" name="Int. J. Syst. Evol. Microbiol.">
        <title>The Global Catalogue of Microorganisms (GCM) 10K type strain sequencing project: providing services to taxonomists for standard genome sequencing and annotation.</title>
        <authorList>
            <consortium name="The Broad Institute Genomics Platform"/>
            <consortium name="The Broad Institute Genome Sequencing Center for Infectious Disease"/>
            <person name="Wu L."/>
            <person name="Ma J."/>
        </authorList>
    </citation>
    <scope>NUCLEOTIDE SEQUENCE [LARGE SCALE GENOMIC DNA]</scope>
    <source>
        <strain evidence="6 7">CGMCC 1.12563</strain>
    </source>
</reference>
<dbReference type="AlphaFoldDB" id="A0ABD6ATT3"/>
<comment type="caution">
    <text evidence="6">The sequence shown here is derived from an EMBL/GenBank/DDBJ whole genome shotgun (WGS) entry which is preliminary data.</text>
</comment>
<dbReference type="InterPro" id="IPR002104">
    <property type="entry name" value="Integrase_catalytic"/>
</dbReference>
<dbReference type="SUPFAM" id="SSF56349">
    <property type="entry name" value="DNA breaking-rejoining enzymes"/>
    <property type="match status" value="1"/>
</dbReference>
<organism evidence="6 7">
    <name type="scientific">Halomarina rubra</name>
    <dbReference type="NCBI Taxonomy" id="2071873"/>
    <lineage>
        <taxon>Archaea</taxon>
        <taxon>Methanobacteriati</taxon>
        <taxon>Methanobacteriota</taxon>
        <taxon>Stenosarchaea group</taxon>
        <taxon>Halobacteria</taxon>
        <taxon>Halobacteriales</taxon>
        <taxon>Natronomonadaceae</taxon>
        <taxon>Halomarina</taxon>
    </lineage>
</organism>
<evidence type="ECO:0000259" key="4">
    <source>
        <dbReference type="PROSITE" id="PS51898"/>
    </source>
</evidence>
<evidence type="ECO:0000256" key="2">
    <source>
        <dbReference type="ARBA" id="ARBA00023172"/>
    </source>
</evidence>
<evidence type="ECO:0000313" key="6">
    <source>
        <dbReference type="EMBL" id="MFD1513017.1"/>
    </source>
</evidence>
<dbReference type="InterPro" id="IPR013762">
    <property type="entry name" value="Integrase-like_cat_sf"/>
</dbReference>
<protein>
    <submittedName>
        <fullName evidence="6">Tyrosine-type recombinase/integrase</fullName>
    </submittedName>
</protein>
<name>A0ABD6ATT3_9EURY</name>
<keyword evidence="7" id="KW-1185">Reference proteome</keyword>
<dbReference type="InterPro" id="IPR044068">
    <property type="entry name" value="CB"/>
</dbReference>
<dbReference type="Gene3D" id="1.10.150.130">
    <property type="match status" value="1"/>
</dbReference>
<feature type="domain" description="Tyr recombinase" evidence="4">
    <location>
        <begin position="153"/>
        <end position="387"/>
    </location>
</feature>